<reference evidence="9" key="1">
    <citation type="submission" date="2019-08" db="EMBL/GenBank/DDBJ databases">
        <authorList>
            <person name="Kucharzyk K."/>
            <person name="Murdoch R.W."/>
            <person name="Higgins S."/>
            <person name="Loffler F."/>
        </authorList>
    </citation>
    <scope>NUCLEOTIDE SEQUENCE</scope>
</reference>
<dbReference type="GO" id="GO:0022857">
    <property type="term" value="F:transmembrane transporter activity"/>
    <property type="evidence" value="ECO:0007669"/>
    <property type="project" value="InterPro"/>
</dbReference>
<protein>
    <recommendedName>
        <fullName evidence="8">Threonine/serine exporter-like N-terminal domain-containing protein</fullName>
    </recommendedName>
</protein>
<evidence type="ECO:0000256" key="7">
    <source>
        <dbReference type="SAM" id="Phobius"/>
    </source>
</evidence>
<keyword evidence="4 7" id="KW-1133">Transmembrane helix</keyword>
<dbReference type="PANTHER" id="PTHR34390:SF2">
    <property type="entry name" value="SUCCINATE TRANSPORTER SUBUNIT YJJP-RELATED"/>
    <property type="match status" value="1"/>
</dbReference>
<accession>A0A644WN94</accession>
<dbReference type="EMBL" id="VSSQ01001112">
    <property type="protein sequence ID" value="MPM05232.1"/>
    <property type="molecule type" value="Genomic_DNA"/>
</dbReference>
<evidence type="ECO:0000256" key="1">
    <source>
        <dbReference type="ARBA" id="ARBA00004651"/>
    </source>
</evidence>
<evidence type="ECO:0000256" key="5">
    <source>
        <dbReference type="ARBA" id="ARBA00023136"/>
    </source>
</evidence>
<proteinExistence type="inferred from homology"/>
<evidence type="ECO:0000256" key="2">
    <source>
        <dbReference type="ARBA" id="ARBA00022475"/>
    </source>
</evidence>
<dbReference type="InterPro" id="IPR050539">
    <property type="entry name" value="ThrE_Dicarb/AminoAcid_Exp"/>
</dbReference>
<gene>
    <name evidence="9" type="ORF">SDC9_51520</name>
</gene>
<feature type="transmembrane region" description="Helical" evidence="7">
    <location>
        <begin position="14"/>
        <end position="34"/>
    </location>
</feature>
<evidence type="ECO:0000259" key="8">
    <source>
        <dbReference type="Pfam" id="PF06738"/>
    </source>
</evidence>
<dbReference type="AlphaFoldDB" id="A0A644WN94"/>
<evidence type="ECO:0000256" key="4">
    <source>
        <dbReference type="ARBA" id="ARBA00022989"/>
    </source>
</evidence>
<dbReference type="GO" id="GO:0005886">
    <property type="term" value="C:plasma membrane"/>
    <property type="evidence" value="ECO:0007669"/>
    <property type="project" value="UniProtKB-SubCell"/>
</dbReference>
<keyword evidence="3 7" id="KW-0812">Transmembrane</keyword>
<feature type="transmembrane region" description="Helical" evidence="7">
    <location>
        <begin position="54"/>
        <end position="74"/>
    </location>
</feature>
<dbReference type="GO" id="GO:0015744">
    <property type="term" value="P:succinate transport"/>
    <property type="evidence" value="ECO:0007669"/>
    <property type="project" value="TreeGrafter"/>
</dbReference>
<name>A0A644WN94_9ZZZZ</name>
<keyword evidence="5 7" id="KW-0472">Membrane</keyword>
<evidence type="ECO:0000256" key="3">
    <source>
        <dbReference type="ARBA" id="ARBA00022692"/>
    </source>
</evidence>
<evidence type="ECO:0000256" key="6">
    <source>
        <dbReference type="ARBA" id="ARBA00034125"/>
    </source>
</evidence>
<evidence type="ECO:0000313" key="9">
    <source>
        <dbReference type="EMBL" id="MPM05232.1"/>
    </source>
</evidence>
<sequence>MALALCTAGAGENLSLIIIGAIMALTPGVAFTNAMRDMIAGDVVSGITKTVETLLIAMAIAVGTGLALGLAQMLGGG</sequence>
<comment type="subcellular location">
    <subcellularLocation>
        <location evidence="1">Cell membrane</location>
        <topology evidence="1">Multi-pass membrane protein</topology>
    </subcellularLocation>
</comment>
<comment type="caution">
    <text evidence="9">The sequence shown here is derived from an EMBL/GenBank/DDBJ whole genome shotgun (WGS) entry which is preliminary data.</text>
</comment>
<feature type="domain" description="Threonine/serine exporter-like N-terminal" evidence="8">
    <location>
        <begin position="3"/>
        <end position="70"/>
    </location>
</feature>
<comment type="similarity">
    <text evidence="6">Belongs to the ThrE exporter (TC 2.A.79) family.</text>
</comment>
<keyword evidence="2" id="KW-1003">Cell membrane</keyword>
<dbReference type="InterPro" id="IPR010619">
    <property type="entry name" value="ThrE-like_N"/>
</dbReference>
<dbReference type="Pfam" id="PF06738">
    <property type="entry name" value="ThrE"/>
    <property type="match status" value="1"/>
</dbReference>
<dbReference type="PANTHER" id="PTHR34390">
    <property type="entry name" value="UPF0442 PROTEIN YJJB-RELATED"/>
    <property type="match status" value="1"/>
</dbReference>
<organism evidence="9">
    <name type="scientific">bioreactor metagenome</name>
    <dbReference type="NCBI Taxonomy" id="1076179"/>
    <lineage>
        <taxon>unclassified sequences</taxon>
        <taxon>metagenomes</taxon>
        <taxon>ecological metagenomes</taxon>
    </lineage>
</organism>